<dbReference type="Proteomes" id="UP000094389">
    <property type="component" value="Unassembled WGS sequence"/>
</dbReference>
<name>A0A0H5C1P1_CYBJN</name>
<sequence>MVRPRTSRAKKAPDGFHNIEPTLNSFEDKLKDAQATALSKTGRKSESLWEIFRITHQKSRYVYELYYKKKAISKELYDWLLKHRYCDANLIAKWKKQGYENLCCIKCIQGSENNNGGTCICRVPKATLEKNENIKFKECVNCGCRGCASSD</sequence>
<evidence type="ECO:0000313" key="4">
    <source>
        <dbReference type="EMBL" id="CEP21775.1"/>
    </source>
</evidence>
<dbReference type="EMBL" id="KV453936">
    <property type="protein sequence ID" value="ODV72176.1"/>
    <property type="molecule type" value="Genomic_DNA"/>
</dbReference>
<dbReference type="AlphaFoldDB" id="A0A0H5C1P1"/>
<accession>A0A1E4RY54</accession>
<dbReference type="OrthoDB" id="277109at2759"/>
<organism evidence="4 6">
    <name type="scientific">Cyberlindnera jadinii (strain ATCC 18201 / CBS 1600 / BCRC 20928 / JCM 3617 / NBRC 0987 / NRRL Y-1542)</name>
    <name type="common">Torula yeast</name>
    <name type="synonym">Candida utilis</name>
    <dbReference type="NCBI Taxonomy" id="983966"/>
    <lineage>
        <taxon>Eukaryota</taxon>
        <taxon>Fungi</taxon>
        <taxon>Dikarya</taxon>
        <taxon>Ascomycota</taxon>
        <taxon>Saccharomycotina</taxon>
        <taxon>Saccharomycetes</taxon>
        <taxon>Phaffomycetales</taxon>
        <taxon>Phaffomycetaceae</taxon>
        <taxon>Cyberlindnera</taxon>
    </lineage>
</organism>
<evidence type="ECO:0000256" key="2">
    <source>
        <dbReference type="ARBA" id="ARBA00005287"/>
    </source>
</evidence>
<dbReference type="InterPro" id="IPR001748">
    <property type="entry name" value="BUD31"/>
</dbReference>
<dbReference type="EMBL" id="CDQK01000002">
    <property type="protein sequence ID" value="CEP21775.1"/>
    <property type="molecule type" value="Genomic_DNA"/>
</dbReference>
<keyword evidence="7" id="KW-1185">Reference proteome</keyword>
<reference evidence="6" key="2">
    <citation type="journal article" date="2015" name="J. Biotechnol.">
        <title>The structure of the Cyberlindnera jadinii genome and its relation to Candida utilis analyzed by the occurrence of single nucleotide polymorphisms.</title>
        <authorList>
            <person name="Rupp O."/>
            <person name="Brinkrolf K."/>
            <person name="Buerth C."/>
            <person name="Kunigo M."/>
            <person name="Schneider J."/>
            <person name="Jaenicke S."/>
            <person name="Goesmann A."/>
            <person name="Puehler A."/>
            <person name="Jaeger K.-E."/>
            <person name="Ernst J.F."/>
        </authorList>
    </citation>
    <scope>NUCLEOTIDE SEQUENCE [LARGE SCALE GENOMIC DNA]</scope>
    <source>
        <strain evidence="6">ATCC 18201 / CBS 1600 / BCRC 20928 / JCM 3617 / NBRC 0987 / NRRL Y-1542</strain>
    </source>
</reference>
<evidence type="ECO:0000313" key="6">
    <source>
        <dbReference type="Proteomes" id="UP000038830"/>
    </source>
</evidence>
<evidence type="ECO:0000313" key="7">
    <source>
        <dbReference type="Proteomes" id="UP000094389"/>
    </source>
</evidence>
<keyword evidence="3" id="KW-0539">Nucleus</keyword>
<dbReference type="InterPro" id="IPR018230">
    <property type="entry name" value="BUD31/G10-rel_CS"/>
</dbReference>
<dbReference type="STRING" id="983966.A0A0H5C1P1"/>
<dbReference type="OMA" id="FGTSCIC"/>
<dbReference type="PRINTS" id="PR00322">
    <property type="entry name" value="G10"/>
</dbReference>
<gene>
    <name evidence="4" type="ORF">BN1211_1977</name>
    <name evidence="5" type="ORF">CYBJADRAFT_153707</name>
</gene>
<comment type="subcellular location">
    <subcellularLocation>
        <location evidence="1">Nucleus</location>
    </subcellularLocation>
</comment>
<protein>
    <submittedName>
        <fullName evidence="5">G10 protein</fullName>
    </submittedName>
</protein>
<accession>A0A0H5C1P1</accession>
<evidence type="ECO:0000256" key="3">
    <source>
        <dbReference type="ARBA" id="ARBA00023242"/>
    </source>
</evidence>
<comment type="similarity">
    <text evidence="2">Belongs to the BUD31 (G10) family.</text>
</comment>
<dbReference type="Pfam" id="PF01125">
    <property type="entry name" value="BUD31"/>
    <property type="match status" value="1"/>
</dbReference>
<evidence type="ECO:0000256" key="1">
    <source>
        <dbReference type="ARBA" id="ARBA00004123"/>
    </source>
</evidence>
<proteinExistence type="inferred from homology"/>
<dbReference type="PANTHER" id="PTHR19411:SF0">
    <property type="entry name" value="PROTEIN BUD31 HOMOLOG"/>
    <property type="match status" value="1"/>
</dbReference>
<reference evidence="4" key="1">
    <citation type="submission" date="2014-12" db="EMBL/GenBank/DDBJ databases">
        <authorList>
            <person name="Jaenicke S."/>
        </authorList>
    </citation>
    <scope>NUCLEOTIDE SEQUENCE [LARGE SCALE GENOMIC DNA]</scope>
    <source>
        <strain evidence="4">CBS1600</strain>
    </source>
</reference>
<dbReference type="GO" id="GO:0005681">
    <property type="term" value="C:spliceosomal complex"/>
    <property type="evidence" value="ECO:0007669"/>
    <property type="project" value="TreeGrafter"/>
</dbReference>
<dbReference type="GO" id="GO:0000398">
    <property type="term" value="P:mRNA splicing, via spliceosome"/>
    <property type="evidence" value="ECO:0007669"/>
    <property type="project" value="TreeGrafter"/>
</dbReference>
<reference evidence="5 7" key="3">
    <citation type="journal article" date="2016" name="Proc. Natl. Acad. Sci. U.S.A.">
        <title>Comparative genomics of biotechnologically important yeasts.</title>
        <authorList>
            <person name="Riley R."/>
            <person name="Haridas S."/>
            <person name="Wolfe K.H."/>
            <person name="Lopes M.R."/>
            <person name="Hittinger C.T."/>
            <person name="Goeker M."/>
            <person name="Salamov A.A."/>
            <person name="Wisecaver J.H."/>
            <person name="Long T.M."/>
            <person name="Calvey C.H."/>
            <person name="Aerts A.L."/>
            <person name="Barry K.W."/>
            <person name="Choi C."/>
            <person name="Clum A."/>
            <person name="Coughlan A.Y."/>
            <person name="Deshpande S."/>
            <person name="Douglass A.P."/>
            <person name="Hanson S.J."/>
            <person name="Klenk H.-P."/>
            <person name="LaButti K.M."/>
            <person name="Lapidus A."/>
            <person name="Lindquist E.A."/>
            <person name="Lipzen A.M."/>
            <person name="Meier-Kolthoff J.P."/>
            <person name="Ohm R.A."/>
            <person name="Otillar R.P."/>
            <person name="Pangilinan J.L."/>
            <person name="Peng Y."/>
            <person name="Rokas A."/>
            <person name="Rosa C.A."/>
            <person name="Scheuner C."/>
            <person name="Sibirny A.A."/>
            <person name="Slot J.C."/>
            <person name="Stielow J.B."/>
            <person name="Sun H."/>
            <person name="Kurtzman C.P."/>
            <person name="Blackwell M."/>
            <person name="Grigoriev I.V."/>
            <person name="Jeffries T.W."/>
        </authorList>
    </citation>
    <scope>NUCLEOTIDE SEQUENCE [LARGE SCALE GENOMIC DNA]</scope>
    <source>
        <strain evidence="7">ATCC 18201 / CBS 1600 / BCRC 20928 / JCM 3617 / NBRC 0987 / NRRL Y-1542</strain>
        <strain evidence="5">NRRL Y-1542</strain>
    </source>
</reference>
<dbReference type="PROSITE" id="PS00997">
    <property type="entry name" value="G10_1"/>
    <property type="match status" value="1"/>
</dbReference>
<evidence type="ECO:0000313" key="5">
    <source>
        <dbReference type="EMBL" id="ODV72176.1"/>
    </source>
</evidence>
<dbReference type="PANTHER" id="PTHR19411">
    <property type="entry name" value="PROTEIN BUD31-RELATED"/>
    <property type="match status" value="1"/>
</dbReference>
<dbReference type="Proteomes" id="UP000038830">
    <property type="component" value="Unassembled WGS sequence"/>
</dbReference>